<dbReference type="GO" id="GO:0006508">
    <property type="term" value="P:proteolysis"/>
    <property type="evidence" value="ECO:0007669"/>
    <property type="project" value="UniProtKB-KW"/>
</dbReference>
<evidence type="ECO:0000256" key="3">
    <source>
        <dbReference type="ARBA" id="ARBA00007739"/>
    </source>
</evidence>
<keyword evidence="7 18" id="KW-0808">Transferase</keyword>
<evidence type="ECO:0000256" key="13">
    <source>
        <dbReference type="ARBA" id="ARBA00034000"/>
    </source>
</evidence>
<organism evidence="18 19">
    <name type="scientific">Methyloceanibacter caenitepidi</name>
    <dbReference type="NCBI Taxonomy" id="1384459"/>
    <lineage>
        <taxon>Bacteria</taxon>
        <taxon>Pseudomonadati</taxon>
        <taxon>Pseudomonadota</taxon>
        <taxon>Alphaproteobacteria</taxon>
        <taxon>Hyphomicrobiales</taxon>
        <taxon>Hyphomicrobiaceae</taxon>
        <taxon>Methyloceanibacter</taxon>
    </lineage>
</organism>
<keyword evidence="9" id="KW-0133">Cell shape</keyword>
<evidence type="ECO:0000256" key="5">
    <source>
        <dbReference type="ARBA" id="ARBA00022670"/>
    </source>
</evidence>
<keyword evidence="12" id="KW-0961">Cell wall biogenesis/degradation</keyword>
<reference evidence="18 19" key="1">
    <citation type="submission" date="2014-09" db="EMBL/GenBank/DDBJ databases">
        <title>Genome sequencing of Methyloceanibacter caenitepidi Gela4.</title>
        <authorList>
            <person name="Takeuchi M."/>
            <person name="Susumu S."/>
            <person name="Kamagata Y."/>
            <person name="Oshima K."/>
            <person name="Hattori M."/>
            <person name="Iwasaki W."/>
        </authorList>
    </citation>
    <scope>NUCLEOTIDE SEQUENCE [LARGE SCALE GENOMIC DNA]</scope>
    <source>
        <strain evidence="18 19">Gela4</strain>
    </source>
</reference>
<dbReference type="EC" id="2.4.1.129" evidence="18"/>
<dbReference type="Pfam" id="PF00905">
    <property type="entry name" value="Transpeptidase"/>
    <property type="match status" value="1"/>
</dbReference>
<comment type="similarity">
    <text evidence="2">In the C-terminal section; belongs to the transpeptidase family.</text>
</comment>
<dbReference type="GO" id="GO:0009252">
    <property type="term" value="P:peptidoglycan biosynthetic process"/>
    <property type="evidence" value="ECO:0007669"/>
    <property type="project" value="UniProtKB-UniPathway"/>
</dbReference>
<evidence type="ECO:0000313" key="19">
    <source>
        <dbReference type="Proteomes" id="UP000031643"/>
    </source>
</evidence>
<comment type="catalytic activity">
    <reaction evidence="13">
        <text>Preferential cleavage: (Ac)2-L-Lys-D-Ala-|-D-Ala. Also transpeptidation of peptidyl-alanyl moieties that are N-acyl substituents of D-alanine.</text>
        <dbReference type="EC" id="3.4.16.4"/>
    </reaction>
</comment>
<dbReference type="Proteomes" id="UP000031643">
    <property type="component" value="Chromosome"/>
</dbReference>
<evidence type="ECO:0000256" key="10">
    <source>
        <dbReference type="ARBA" id="ARBA00022984"/>
    </source>
</evidence>
<evidence type="ECO:0000256" key="4">
    <source>
        <dbReference type="ARBA" id="ARBA00022645"/>
    </source>
</evidence>
<protein>
    <submittedName>
        <fullName evidence="18">Multimodular transpeptidase-transglycosylase</fullName>
        <ecNumber evidence="18">2.4.1.129</ecNumber>
    </submittedName>
</protein>
<dbReference type="GO" id="GO:0008955">
    <property type="term" value="F:peptidoglycan glycosyltransferase activity"/>
    <property type="evidence" value="ECO:0007669"/>
    <property type="project" value="UniProtKB-EC"/>
</dbReference>
<evidence type="ECO:0000256" key="9">
    <source>
        <dbReference type="ARBA" id="ARBA00022960"/>
    </source>
</evidence>
<gene>
    <name evidence="18" type="ORF">GL4_2581</name>
</gene>
<accession>A0A0A8K536</accession>
<proteinExistence type="inferred from homology"/>
<dbReference type="PANTHER" id="PTHR32282:SF33">
    <property type="entry name" value="PEPTIDOGLYCAN GLYCOSYLTRANSFERASE"/>
    <property type="match status" value="1"/>
</dbReference>
<dbReference type="SUPFAM" id="SSF56601">
    <property type="entry name" value="beta-lactamase/transpeptidase-like"/>
    <property type="match status" value="1"/>
</dbReference>
<dbReference type="KEGG" id="mcg:GL4_2581"/>
<name>A0A0A8K536_9HYPH</name>
<keyword evidence="6 18" id="KW-0328">Glycosyltransferase</keyword>
<keyword evidence="10" id="KW-0573">Peptidoglycan synthesis</keyword>
<evidence type="ECO:0000256" key="1">
    <source>
        <dbReference type="ARBA" id="ARBA00004752"/>
    </source>
</evidence>
<dbReference type="InterPro" id="IPR012338">
    <property type="entry name" value="Beta-lactam/transpept-like"/>
</dbReference>
<dbReference type="GO" id="GO:0071555">
    <property type="term" value="P:cell wall organization"/>
    <property type="evidence" value="ECO:0007669"/>
    <property type="project" value="UniProtKB-KW"/>
</dbReference>
<evidence type="ECO:0000256" key="11">
    <source>
        <dbReference type="ARBA" id="ARBA00023268"/>
    </source>
</evidence>
<dbReference type="InterPro" id="IPR023346">
    <property type="entry name" value="Lysozyme-like_dom_sf"/>
</dbReference>
<comment type="pathway">
    <text evidence="1">Cell wall biogenesis; peptidoglycan biosynthesis.</text>
</comment>
<evidence type="ECO:0000256" key="15">
    <source>
        <dbReference type="SAM" id="MobiDB-lite"/>
    </source>
</evidence>
<feature type="domain" description="Glycosyl transferase family 51" evidence="17">
    <location>
        <begin position="127"/>
        <end position="291"/>
    </location>
</feature>
<keyword evidence="19" id="KW-1185">Reference proteome</keyword>
<dbReference type="SUPFAM" id="SSF53955">
    <property type="entry name" value="Lysozyme-like"/>
    <property type="match status" value="1"/>
</dbReference>
<feature type="compositionally biased region" description="Basic and acidic residues" evidence="15">
    <location>
        <begin position="756"/>
        <end position="769"/>
    </location>
</feature>
<feature type="domain" description="Penicillin-binding protein transpeptidase" evidence="16">
    <location>
        <begin position="384"/>
        <end position="610"/>
    </location>
</feature>
<dbReference type="UniPathway" id="UPA00219"/>
<keyword evidence="4" id="KW-0121">Carboxypeptidase</keyword>
<feature type="region of interest" description="Disordered" evidence="15">
    <location>
        <begin position="714"/>
        <end position="769"/>
    </location>
</feature>
<dbReference type="STRING" id="1384459.GL4_2581"/>
<keyword evidence="5" id="KW-0645">Protease</keyword>
<dbReference type="EMBL" id="AP014648">
    <property type="protein sequence ID" value="BAQ18015.1"/>
    <property type="molecule type" value="Genomic_DNA"/>
</dbReference>
<keyword evidence="8" id="KW-0378">Hydrolase</keyword>
<dbReference type="Gene3D" id="1.10.3810.10">
    <property type="entry name" value="Biosynthetic peptidoglycan transglycosylase-like"/>
    <property type="match status" value="1"/>
</dbReference>
<dbReference type="InterPro" id="IPR001264">
    <property type="entry name" value="Glyco_trans_51"/>
</dbReference>
<dbReference type="InterPro" id="IPR036950">
    <property type="entry name" value="PBP_transglycosylase"/>
</dbReference>
<dbReference type="InterPro" id="IPR050396">
    <property type="entry name" value="Glycosyltr_51/Transpeptidase"/>
</dbReference>
<dbReference type="HOGENOM" id="CLU_006354_2_7_5"/>
<dbReference type="AlphaFoldDB" id="A0A0A8K536"/>
<dbReference type="GO" id="GO:0008658">
    <property type="term" value="F:penicillin binding"/>
    <property type="evidence" value="ECO:0007669"/>
    <property type="project" value="InterPro"/>
</dbReference>
<evidence type="ECO:0000259" key="16">
    <source>
        <dbReference type="Pfam" id="PF00905"/>
    </source>
</evidence>
<sequence>MWADRTLSRGPKSLRDIQGNNRGKLIDWLKIDSWIDSGLYSALTGFRDWWGAYSSFFGRFEIKGFWRVCNELVCDGLTLSVGGLLVVLAFALPSFEIAQGKINLSDEFSVTFLDRYGNEIGKRGLLRDDSVPLEEIPDHMIKATLATEDRRFFDHFGIDIMGTTRALVQNARADTVVQGGSSLTQQLAKNMFLSPERAITRKIKEAFIAIYLENHYTKPELLKLYFDRAYLGGGSYGVEAAAQYYFNKSIRDVTLAESAMLAGMFKAPTRYAPHVNLAASRARANEVLSNMVEAGYLSEGQVYGARLNPARIVERGDSNTPDYFLDWAFEEVQRIMAGRPNRIVVARTTVDLGLQKTAETAVEDTISQFGRSRNFNAGALVSIETNGAVRAMVGGKDYGVSQFNRAAHAYRQPGSSFKPYVYLSAIEHLGYTPDRRVVDGYVSCGRWSPKNYSGGYRGAMTLRTALAKSINTVAVKLSLEVDRQTVLDDLEKMGVKHLKKTCSMALGDNGMTPLEHVGAWGVFASGGLSIRPYGIEEISTIAGQLLYNHDRDEPKPKQIFKREAVETLNNMLQTVVDAGTGRRAQLDYTNAAGKTGTSSNYRDAWFMGFTGKYVTGVWYGNDNFSPMGRVTGGSFPAQTWKTFMDAAYDGDNIPTAPGVTPHPRQIAERQRLAAVMSQNTSADLPVPPPVDTSKDMSKATRQVLGNIATLLQKAPAVTPNSADRQSRATPPAGNKPKSNVASAEGTVIPQAVSNRNAERAARTASTDRQ</sequence>
<evidence type="ECO:0000256" key="12">
    <source>
        <dbReference type="ARBA" id="ARBA00023316"/>
    </source>
</evidence>
<dbReference type="InterPro" id="IPR001460">
    <property type="entry name" value="PCN-bd_Tpept"/>
</dbReference>
<evidence type="ECO:0000256" key="7">
    <source>
        <dbReference type="ARBA" id="ARBA00022679"/>
    </source>
</evidence>
<dbReference type="GO" id="GO:0030288">
    <property type="term" value="C:outer membrane-bounded periplasmic space"/>
    <property type="evidence" value="ECO:0007669"/>
    <property type="project" value="TreeGrafter"/>
</dbReference>
<evidence type="ECO:0000259" key="17">
    <source>
        <dbReference type="Pfam" id="PF00912"/>
    </source>
</evidence>
<dbReference type="GO" id="GO:0009002">
    <property type="term" value="F:serine-type D-Ala-D-Ala carboxypeptidase activity"/>
    <property type="evidence" value="ECO:0007669"/>
    <property type="project" value="UniProtKB-EC"/>
</dbReference>
<evidence type="ECO:0000256" key="2">
    <source>
        <dbReference type="ARBA" id="ARBA00007090"/>
    </source>
</evidence>
<dbReference type="FunFam" id="1.10.3810.10:FF:000001">
    <property type="entry name" value="Penicillin-binding protein 1A"/>
    <property type="match status" value="1"/>
</dbReference>
<comment type="similarity">
    <text evidence="3">In the N-terminal section; belongs to the glycosyltransferase 51 family.</text>
</comment>
<dbReference type="Pfam" id="PF00912">
    <property type="entry name" value="Transgly"/>
    <property type="match status" value="1"/>
</dbReference>
<dbReference type="PANTHER" id="PTHR32282">
    <property type="entry name" value="BINDING PROTEIN TRANSPEPTIDASE, PUTATIVE-RELATED"/>
    <property type="match status" value="1"/>
</dbReference>
<dbReference type="NCBIfam" id="TIGR02074">
    <property type="entry name" value="PBP_1a_fam"/>
    <property type="match status" value="1"/>
</dbReference>
<evidence type="ECO:0000256" key="14">
    <source>
        <dbReference type="ARBA" id="ARBA00049902"/>
    </source>
</evidence>
<evidence type="ECO:0000256" key="8">
    <source>
        <dbReference type="ARBA" id="ARBA00022801"/>
    </source>
</evidence>
<comment type="catalytic activity">
    <reaction evidence="14">
        <text>[GlcNAc-(1-&gt;4)-Mur2Ac(oyl-L-Ala-gamma-D-Glu-L-Lys-D-Ala-D-Ala)](n)-di-trans,octa-cis-undecaprenyl diphosphate + beta-D-GlcNAc-(1-&gt;4)-Mur2Ac(oyl-L-Ala-gamma-D-Glu-L-Lys-D-Ala-D-Ala)-di-trans,octa-cis-undecaprenyl diphosphate = [GlcNAc-(1-&gt;4)-Mur2Ac(oyl-L-Ala-gamma-D-Glu-L-Lys-D-Ala-D-Ala)](n+1)-di-trans,octa-cis-undecaprenyl diphosphate + di-trans,octa-cis-undecaprenyl diphosphate + H(+)</text>
        <dbReference type="Rhea" id="RHEA:23708"/>
        <dbReference type="Rhea" id="RHEA-COMP:9602"/>
        <dbReference type="Rhea" id="RHEA-COMP:9603"/>
        <dbReference type="ChEBI" id="CHEBI:15378"/>
        <dbReference type="ChEBI" id="CHEBI:58405"/>
        <dbReference type="ChEBI" id="CHEBI:60033"/>
        <dbReference type="ChEBI" id="CHEBI:78435"/>
        <dbReference type="EC" id="2.4.99.28"/>
    </reaction>
</comment>
<dbReference type="Gene3D" id="3.40.710.10">
    <property type="entry name" value="DD-peptidase/beta-lactamase superfamily"/>
    <property type="match status" value="1"/>
</dbReference>
<evidence type="ECO:0000313" key="18">
    <source>
        <dbReference type="EMBL" id="BAQ18015.1"/>
    </source>
</evidence>
<dbReference type="GO" id="GO:0008360">
    <property type="term" value="P:regulation of cell shape"/>
    <property type="evidence" value="ECO:0007669"/>
    <property type="project" value="UniProtKB-KW"/>
</dbReference>
<evidence type="ECO:0000256" key="6">
    <source>
        <dbReference type="ARBA" id="ARBA00022676"/>
    </source>
</evidence>
<keyword evidence="11" id="KW-0511">Multifunctional enzyme</keyword>